<gene>
    <name evidence="5" type="ORF">H8D96_02095</name>
</gene>
<dbReference type="Gene3D" id="3.40.630.10">
    <property type="entry name" value="Zn peptidases"/>
    <property type="match status" value="1"/>
</dbReference>
<dbReference type="InterPro" id="IPR050072">
    <property type="entry name" value="Peptidase_M20A"/>
</dbReference>
<dbReference type="InterPro" id="IPR011650">
    <property type="entry name" value="Peptidase_M20_dimer"/>
</dbReference>
<keyword evidence="1" id="KW-0479">Metal-binding</keyword>
<reference evidence="5 6" key="1">
    <citation type="submission" date="2020-08" db="EMBL/GenBank/DDBJ databases">
        <title>Bridging the membrane lipid divide: bacteria of the FCB group superphylum have the potential to synthesize archaeal ether lipids.</title>
        <authorList>
            <person name="Villanueva L."/>
            <person name="Von Meijenfeldt F.A.B."/>
            <person name="Westbye A.B."/>
            <person name="Yadav S."/>
            <person name="Hopmans E.C."/>
            <person name="Dutilh B.E."/>
            <person name="Sinninghe Damste J.S."/>
        </authorList>
    </citation>
    <scope>NUCLEOTIDE SEQUENCE [LARGE SCALE GENOMIC DNA]</scope>
    <source>
        <strain evidence="5">NIOZ-UU17</strain>
    </source>
</reference>
<feature type="domain" description="Peptidase M20 dimerisation" evidence="4">
    <location>
        <begin position="167"/>
        <end position="264"/>
    </location>
</feature>
<dbReference type="Pfam" id="PF01546">
    <property type="entry name" value="Peptidase_M20"/>
    <property type="match status" value="1"/>
</dbReference>
<keyword evidence="2" id="KW-0378">Hydrolase</keyword>
<dbReference type="AlphaFoldDB" id="A0A8J6NVR0"/>
<feature type="active site" evidence="3">
    <location>
        <position position="72"/>
    </location>
</feature>
<dbReference type="EMBL" id="JACNIG010000070">
    <property type="protein sequence ID" value="MBC8430689.1"/>
    <property type="molecule type" value="Genomic_DNA"/>
</dbReference>
<name>A0A8J6NVR0_9BACT</name>
<dbReference type="InterPro" id="IPR017150">
    <property type="entry name" value="Pept_M20_glutamate_carboxypep"/>
</dbReference>
<evidence type="ECO:0000313" key="5">
    <source>
        <dbReference type="EMBL" id="MBC8430689.1"/>
    </source>
</evidence>
<accession>A0A8J6NVR0</accession>
<dbReference type="Gene3D" id="3.30.70.360">
    <property type="match status" value="1"/>
</dbReference>
<sequence length="370" mass="40572">MFDLLEKMVLIQSGSHNKEGVDRVSGLIESSFQSNSTSCRLIEQTKFGNHLIVRSLCENRFNKQILLVGHMDTVFPKDTDFNLFREDSAKCYGPGVIDMKGGLVAGIFALKALDSLGLLKKIPITFIFNSDEEIGSPGSRELIKAEAQKSALAFVLECGGQKGEVVTGRKGNLSLKLNVFGKAGHAAFAGQDKASAILELAYKTIEFESLNDFEKGVTVNVGKVEGGVGPNTVPEHATARIDFRFVEQKDYNFLKEKISEIAARPKTLQTSANFEIISTRPPMEQTDANRKLFQAVKGVADKLDFPIQEEFRNGVSDANIIAEQGIPVLDGLGPAGANDHSKDEYMIKESLFQRAILLACSIVECRQTYQ</sequence>
<evidence type="ECO:0000313" key="6">
    <source>
        <dbReference type="Proteomes" id="UP000605201"/>
    </source>
</evidence>
<evidence type="ECO:0000256" key="2">
    <source>
        <dbReference type="ARBA" id="ARBA00022801"/>
    </source>
</evidence>
<dbReference type="InterPro" id="IPR002933">
    <property type="entry name" value="Peptidase_M20"/>
</dbReference>
<proteinExistence type="predicted"/>
<dbReference type="PANTHER" id="PTHR43808:SF9">
    <property type="entry name" value="BLL0789 PROTEIN"/>
    <property type="match status" value="1"/>
</dbReference>
<evidence type="ECO:0000256" key="3">
    <source>
        <dbReference type="PIRSR" id="PIRSR037238-1"/>
    </source>
</evidence>
<dbReference type="GO" id="GO:0016787">
    <property type="term" value="F:hydrolase activity"/>
    <property type="evidence" value="ECO:0007669"/>
    <property type="project" value="UniProtKB-KW"/>
</dbReference>
<protein>
    <submittedName>
        <fullName evidence="5">M20 family metallopeptidase</fullName>
    </submittedName>
</protein>
<dbReference type="CDD" id="cd03885">
    <property type="entry name" value="M20_CPDG2"/>
    <property type="match status" value="1"/>
</dbReference>
<dbReference type="GO" id="GO:0046872">
    <property type="term" value="F:metal ion binding"/>
    <property type="evidence" value="ECO:0007669"/>
    <property type="project" value="UniProtKB-KW"/>
</dbReference>
<dbReference type="Proteomes" id="UP000605201">
    <property type="component" value="Unassembled WGS sequence"/>
</dbReference>
<evidence type="ECO:0000259" key="4">
    <source>
        <dbReference type="Pfam" id="PF07687"/>
    </source>
</evidence>
<dbReference type="PANTHER" id="PTHR43808">
    <property type="entry name" value="ACETYLORNITHINE DEACETYLASE"/>
    <property type="match status" value="1"/>
</dbReference>
<comment type="caution">
    <text evidence="5">The sequence shown here is derived from an EMBL/GenBank/DDBJ whole genome shotgun (WGS) entry which is preliminary data.</text>
</comment>
<dbReference type="PIRSF" id="PIRSF037238">
    <property type="entry name" value="Carboxypeptidase_G2"/>
    <property type="match status" value="1"/>
</dbReference>
<dbReference type="InterPro" id="IPR036264">
    <property type="entry name" value="Bact_exopeptidase_dim_dom"/>
</dbReference>
<dbReference type="Pfam" id="PF07687">
    <property type="entry name" value="M20_dimer"/>
    <property type="match status" value="1"/>
</dbReference>
<feature type="active site" description="Proton acceptor" evidence="3">
    <location>
        <position position="132"/>
    </location>
</feature>
<dbReference type="SUPFAM" id="SSF55031">
    <property type="entry name" value="Bacterial exopeptidase dimerisation domain"/>
    <property type="match status" value="1"/>
</dbReference>
<dbReference type="SUPFAM" id="SSF53187">
    <property type="entry name" value="Zn-dependent exopeptidases"/>
    <property type="match status" value="1"/>
</dbReference>
<evidence type="ECO:0000256" key="1">
    <source>
        <dbReference type="ARBA" id="ARBA00022723"/>
    </source>
</evidence>
<organism evidence="5 6">
    <name type="scientific">Candidatus Desulfatibia vada</name>
    <dbReference type="NCBI Taxonomy" id="2841696"/>
    <lineage>
        <taxon>Bacteria</taxon>
        <taxon>Pseudomonadati</taxon>
        <taxon>Thermodesulfobacteriota</taxon>
        <taxon>Desulfobacteria</taxon>
        <taxon>Desulfobacterales</taxon>
        <taxon>Desulfobacterales incertae sedis</taxon>
        <taxon>Candidatus Desulfatibia</taxon>
    </lineage>
</organism>